<accession>A0A6G9Y6U5</accession>
<evidence type="ECO:0000256" key="1">
    <source>
        <dbReference type="SAM" id="MobiDB-lite"/>
    </source>
</evidence>
<proteinExistence type="predicted"/>
<evidence type="ECO:0000313" key="2">
    <source>
        <dbReference type="EMBL" id="QIS08830.1"/>
    </source>
</evidence>
<gene>
    <name evidence="2" type="ORF">F5544_04580</name>
</gene>
<feature type="region of interest" description="Disordered" evidence="1">
    <location>
        <begin position="106"/>
        <end position="131"/>
    </location>
</feature>
<dbReference type="EMBL" id="CP046172">
    <property type="protein sequence ID" value="QIS08830.1"/>
    <property type="molecule type" value="Genomic_DNA"/>
</dbReference>
<feature type="compositionally biased region" description="Basic and acidic residues" evidence="1">
    <location>
        <begin position="120"/>
        <end position="131"/>
    </location>
</feature>
<dbReference type="RefSeq" id="WP_167472018.1">
    <property type="nucleotide sequence ID" value="NZ_CP046172.1"/>
</dbReference>
<dbReference type="Proteomes" id="UP000503540">
    <property type="component" value="Chromosome"/>
</dbReference>
<evidence type="ECO:0000313" key="3">
    <source>
        <dbReference type="Proteomes" id="UP000503540"/>
    </source>
</evidence>
<dbReference type="AlphaFoldDB" id="A0A6G9Y6U5"/>
<sequence>MVARKSSAVAARRLARERLALERAKQAERNKANEADLVEYLLLGQRIETANVEYAESVSAARDRHDQTIAILRQRQADCLRQMSGRGEMDASIADRVGMPIKEVRRITRTRTNGRASNRRGAEEGGTEHGC</sequence>
<protein>
    <submittedName>
        <fullName evidence="2">Uncharacterized protein</fullName>
    </submittedName>
</protein>
<reference evidence="2 3" key="1">
    <citation type="journal article" date="2019" name="ACS Chem. Biol.">
        <title>Identification and Mobilization of a Cryptic Antibiotic Biosynthesis Gene Locus from a Human-Pathogenic Nocardia Isolate.</title>
        <authorList>
            <person name="Herisse M."/>
            <person name="Ishida K."/>
            <person name="Porter J.L."/>
            <person name="Howden B."/>
            <person name="Hertweck C."/>
            <person name="Stinear T.P."/>
            <person name="Pidot S.J."/>
        </authorList>
    </citation>
    <scope>NUCLEOTIDE SEQUENCE [LARGE SCALE GENOMIC DNA]</scope>
    <source>
        <strain evidence="2 3">AUSMDU00012717</strain>
    </source>
</reference>
<name>A0A6G9Y6U5_9NOCA</name>
<dbReference type="KEGG" id="nah:F5544_04580"/>
<organism evidence="2 3">
    <name type="scientific">Nocardia arthritidis</name>
    <dbReference type="NCBI Taxonomy" id="228602"/>
    <lineage>
        <taxon>Bacteria</taxon>
        <taxon>Bacillati</taxon>
        <taxon>Actinomycetota</taxon>
        <taxon>Actinomycetes</taxon>
        <taxon>Mycobacteriales</taxon>
        <taxon>Nocardiaceae</taxon>
        <taxon>Nocardia</taxon>
    </lineage>
</organism>
<keyword evidence="3" id="KW-1185">Reference proteome</keyword>